<dbReference type="CDD" id="cd00093">
    <property type="entry name" value="HTH_XRE"/>
    <property type="match status" value="1"/>
</dbReference>
<dbReference type="InterPro" id="IPR001387">
    <property type="entry name" value="Cro/C1-type_HTH"/>
</dbReference>
<dbReference type="AlphaFoldDB" id="A0A928YTP5"/>
<organism evidence="2 3">
    <name type="scientific">Cellvibrio polysaccharolyticus</name>
    <dbReference type="NCBI Taxonomy" id="2082724"/>
    <lineage>
        <taxon>Bacteria</taxon>
        <taxon>Pseudomonadati</taxon>
        <taxon>Pseudomonadota</taxon>
        <taxon>Gammaproteobacteria</taxon>
        <taxon>Cellvibrionales</taxon>
        <taxon>Cellvibrionaceae</taxon>
        <taxon>Cellvibrio</taxon>
    </lineage>
</organism>
<dbReference type="InterPro" id="IPR010982">
    <property type="entry name" value="Lambda_DNA-bd_dom_sf"/>
</dbReference>
<dbReference type="Proteomes" id="UP000652567">
    <property type="component" value="Unassembled WGS sequence"/>
</dbReference>
<reference evidence="2" key="1">
    <citation type="submission" date="2018-07" db="EMBL/GenBank/DDBJ databases">
        <title>Genome assembly of strain Ka43.</title>
        <authorList>
            <person name="Kukolya J."/>
            <person name="Nagy I."/>
            <person name="Horvath B."/>
            <person name="Toth A."/>
        </authorList>
    </citation>
    <scope>NUCLEOTIDE SEQUENCE</scope>
    <source>
        <strain evidence="2">KB43</strain>
    </source>
</reference>
<evidence type="ECO:0000256" key="1">
    <source>
        <dbReference type="SAM" id="MobiDB-lite"/>
    </source>
</evidence>
<evidence type="ECO:0000313" key="3">
    <source>
        <dbReference type="Proteomes" id="UP000652567"/>
    </source>
</evidence>
<dbReference type="EMBL" id="PRDL01000001">
    <property type="protein sequence ID" value="MBE8717072.1"/>
    <property type="molecule type" value="Genomic_DNA"/>
</dbReference>
<keyword evidence="3" id="KW-1185">Reference proteome</keyword>
<protein>
    <submittedName>
        <fullName evidence="2">XRE family transcriptional regulator</fullName>
    </submittedName>
</protein>
<dbReference type="Gene3D" id="1.10.260.40">
    <property type="entry name" value="lambda repressor-like DNA-binding domains"/>
    <property type="match status" value="1"/>
</dbReference>
<dbReference type="RefSeq" id="WP_193908655.1">
    <property type="nucleotide sequence ID" value="NZ_PRDL01000001.1"/>
</dbReference>
<gene>
    <name evidence="2" type="ORF">C4F51_07680</name>
</gene>
<proteinExistence type="predicted"/>
<feature type="compositionally biased region" description="Basic and acidic residues" evidence="1">
    <location>
        <begin position="1"/>
        <end position="14"/>
    </location>
</feature>
<dbReference type="SUPFAM" id="SSF47413">
    <property type="entry name" value="lambda repressor-like DNA-binding domains"/>
    <property type="match status" value="1"/>
</dbReference>
<evidence type="ECO:0000313" key="2">
    <source>
        <dbReference type="EMBL" id="MBE8717072.1"/>
    </source>
</evidence>
<name>A0A928YTP5_9GAMM</name>
<sequence length="101" mass="10534">MNIGDRSRAERERLGSNQADFGATAGVSKTAQFNYEKGDLSPDATYLAAIAGAGVDVLYVITGNRTVPLSEGLAPRSAALVNNFENMAGAVQKPDTKTGTN</sequence>
<feature type="region of interest" description="Disordered" evidence="1">
    <location>
        <begin position="1"/>
        <end position="21"/>
    </location>
</feature>
<accession>A0A928YTP5</accession>
<dbReference type="GO" id="GO:0003677">
    <property type="term" value="F:DNA binding"/>
    <property type="evidence" value="ECO:0007669"/>
    <property type="project" value="InterPro"/>
</dbReference>
<comment type="caution">
    <text evidence="2">The sequence shown here is derived from an EMBL/GenBank/DDBJ whole genome shotgun (WGS) entry which is preliminary data.</text>
</comment>